<dbReference type="STRING" id="479432.Sros_1180"/>
<dbReference type="HOGENOM" id="CLU_007383_10_4_11"/>
<dbReference type="PANTHER" id="PTHR47129:SF1">
    <property type="entry name" value="NMRA-LIKE DOMAIN-CONTAINING PROTEIN"/>
    <property type="match status" value="1"/>
</dbReference>
<dbReference type="KEGG" id="sro:Sros_1180"/>
<dbReference type="InterPro" id="IPR052718">
    <property type="entry name" value="NmrA-type_oxidoreductase"/>
</dbReference>
<dbReference type="Pfam" id="PF13460">
    <property type="entry name" value="NAD_binding_10"/>
    <property type="match status" value="1"/>
</dbReference>
<organism evidence="2 3">
    <name type="scientific">Streptosporangium roseum (strain ATCC 12428 / DSM 43021 / JCM 3005 / KCTC 9067 / NCIMB 10171 / NRRL 2505 / NI 9100)</name>
    <dbReference type="NCBI Taxonomy" id="479432"/>
    <lineage>
        <taxon>Bacteria</taxon>
        <taxon>Bacillati</taxon>
        <taxon>Actinomycetota</taxon>
        <taxon>Actinomycetes</taxon>
        <taxon>Streptosporangiales</taxon>
        <taxon>Streptosporangiaceae</taxon>
        <taxon>Streptosporangium</taxon>
    </lineage>
</organism>
<dbReference type="OrthoDB" id="5510591at2"/>
<dbReference type="EMBL" id="CP001814">
    <property type="protein sequence ID" value="ACZ84178.1"/>
    <property type="molecule type" value="Genomic_DNA"/>
</dbReference>
<dbReference type="Gene3D" id="3.40.50.720">
    <property type="entry name" value="NAD(P)-binding Rossmann-like Domain"/>
    <property type="match status" value="1"/>
</dbReference>
<dbReference type="PANTHER" id="PTHR47129">
    <property type="entry name" value="QUINONE OXIDOREDUCTASE 2"/>
    <property type="match status" value="1"/>
</dbReference>
<dbReference type="InterPro" id="IPR016040">
    <property type="entry name" value="NAD(P)-bd_dom"/>
</dbReference>
<evidence type="ECO:0000313" key="2">
    <source>
        <dbReference type="EMBL" id="ACZ84178.1"/>
    </source>
</evidence>
<dbReference type="RefSeq" id="WP_012887923.1">
    <property type="nucleotide sequence ID" value="NC_013595.1"/>
</dbReference>
<name>D2BBF5_STRRD</name>
<evidence type="ECO:0000259" key="1">
    <source>
        <dbReference type="Pfam" id="PF13460"/>
    </source>
</evidence>
<dbReference type="InterPro" id="IPR036291">
    <property type="entry name" value="NAD(P)-bd_dom_sf"/>
</dbReference>
<dbReference type="Proteomes" id="UP000002029">
    <property type="component" value="Chromosome"/>
</dbReference>
<reference evidence="2 3" key="1">
    <citation type="journal article" date="2010" name="Stand. Genomic Sci.">
        <title>Complete genome sequence of Streptosporangium roseum type strain (NI 9100).</title>
        <authorList>
            <person name="Nolan M."/>
            <person name="Sikorski J."/>
            <person name="Jando M."/>
            <person name="Lucas S."/>
            <person name="Lapidus A."/>
            <person name="Glavina Del Rio T."/>
            <person name="Chen F."/>
            <person name="Tice H."/>
            <person name="Pitluck S."/>
            <person name="Cheng J.F."/>
            <person name="Chertkov O."/>
            <person name="Sims D."/>
            <person name="Meincke L."/>
            <person name="Brettin T."/>
            <person name="Han C."/>
            <person name="Detter J.C."/>
            <person name="Bruce D."/>
            <person name="Goodwin L."/>
            <person name="Land M."/>
            <person name="Hauser L."/>
            <person name="Chang Y.J."/>
            <person name="Jeffries C.D."/>
            <person name="Ivanova N."/>
            <person name="Mavromatis K."/>
            <person name="Mikhailova N."/>
            <person name="Chen A."/>
            <person name="Palaniappan K."/>
            <person name="Chain P."/>
            <person name="Rohde M."/>
            <person name="Goker M."/>
            <person name="Bristow J."/>
            <person name="Eisen J.A."/>
            <person name="Markowitz V."/>
            <person name="Hugenholtz P."/>
            <person name="Kyrpides N.C."/>
            <person name="Klenk H.P."/>
        </authorList>
    </citation>
    <scope>NUCLEOTIDE SEQUENCE [LARGE SCALE GENOMIC DNA]</scope>
    <source>
        <strain evidence="3">ATCC 12428 / DSM 43021 / JCM 3005 / NI 9100</strain>
    </source>
</reference>
<feature type="domain" description="NAD(P)-binding" evidence="1">
    <location>
        <begin position="6"/>
        <end position="180"/>
    </location>
</feature>
<dbReference type="eggNOG" id="COG0702">
    <property type="taxonomic scope" value="Bacteria"/>
</dbReference>
<gene>
    <name evidence="2" type="ordered locus">Sros_1180</name>
</gene>
<dbReference type="Gene3D" id="3.90.25.10">
    <property type="entry name" value="UDP-galactose 4-epimerase, domain 1"/>
    <property type="match status" value="1"/>
</dbReference>
<keyword evidence="3" id="KW-1185">Reference proteome</keyword>
<accession>D2BBF5</accession>
<sequence length="293" mass="29585">MILVTGASGALGKLVAGRLAGRDDLVAGTRSPEPSPAGPPVRRVDFDDPASLAGGFAGVRTLLIISAGYAEDDVVIARHGAAIEAAATAGVKHVIYTSLAGSGDHLTIALPHRWTEAALAAAPFDTTVLRNGLYAEVPVGLTMMAGSGAVPGVLAAPWGRGQVSVVAREDLADVAARVVAEVQDDVAAGRRSRHAGRTYELDGVKTIGAEDVAAALADVRGVPVSYRPSPLGAVWTALAAKGVPPYQVAHAVSIFSNIGAGLLAGERTDLPGLLGVAPRPVRGLVADAVRASA</sequence>
<proteinExistence type="predicted"/>
<evidence type="ECO:0000313" key="3">
    <source>
        <dbReference type="Proteomes" id="UP000002029"/>
    </source>
</evidence>
<protein>
    <submittedName>
        <fullName evidence="2">Nucleoside-diphosphate-sugar epimerase</fullName>
    </submittedName>
</protein>
<dbReference type="AlphaFoldDB" id="D2BBF5"/>
<dbReference type="SUPFAM" id="SSF51735">
    <property type="entry name" value="NAD(P)-binding Rossmann-fold domains"/>
    <property type="match status" value="1"/>
</dbReference>